<dbReference type="SUPFAM" id="SSF103481">
    <property type="entry name" value="Multidrug resistance efflux transporter EmrE"/>
    <property type="match status" value="2"/>
</dbReference>
<keyword evidence="1" id="KW-0812">Transmembrane</keyword>
<evidence type="ECO:0000259" key="2">
    <source>
        <dbReference type="Pfam" id="PF00892"/>
    </source>
</evidence>
<feature type="transmembrane region" description="Helical" evidence="1">
    <location>
        <begin position="244"/>
        <end position="261"/>
    </location>
</feature>
<keyword evidence="1" id="KW-1133">Transmembrane helix</keyword>
<protein>
    <submittedName>
        <fullName evidence="3">Membrane protein</fullName>
    </submittedName>
</protein>
<feature type="transmembrane region" description="Helical" evidence="1">
    <location>
        <begin position="177"/>
        <end position="198"/>
    </location>
</feature>
<dbReference type="Pfam" id="PF00892">
    <property type="entry name" value="EamA"/>
    <property type="match status" value="2"/>
</dbReference>
<dbReference type="RefSeq" id="WP_065271674.1">
    <property type="nucleotide sequence ID" value="NZ_CP015124.1"/>
</dbReference>
<gene>
    <name evidence="3" type="ORF">JL2886_01834</name>
</gene>
<evidence type="ECO:0000313" key="4">
    <source>
        <dbReference type="Proteomes" id="UP000092565"/>
    </source>
</evidence>
<proteinExistence type="predicted"/>
<dbReference type="EMBL" id="CP015124">
    <property type="protein sequence ID" value="ANP36742.1"/>
    <property type="molecule type" value="Genomic_DNA"/>
</dbReference>
<feature type="transmembrane region" description="Helical" evidence="1">
    <location>
        <begin position="267"/>
        <end position="284"/>
    </location>
</feature>
<feature type="domain" description="EamA" evidence="2">
    <location>
        <begin position="150"/>
        <end position="282"/>
    </location>
</feature>
<feature type="transmembrane region" description="Helical" evidence="1">
    <location>
        <begin position="123"/>
        <end position="141"/>
    </location>
</feature>
<feature type="transmembrane region" description="Helical" evidence="1">
    <location>
        <begin position="210"/>
        <end position="232"/>
    </location>
</feature>
<keyword evidence="4" id="KW-1185">Reference proteome</keyword>
<dbReference type="PATRIC" id="fig|60890.4.peg.1791"/>
<accession>A0A1B0ZRD9</accession>
<dbReference type="PANTHER" id="PTHR22911:SF135">
    <property type="entry name" value="BLR4310 PROTEIN"/>
    <property type="match status" value="1"/>
</dbReference>
<dbReference type="PANTHER" id="PTHR22911">
    <property type="entry name" value="ACYL-MALONYL CONDENSING ENZYME-RELATED"/>
    <property type="match status" value="1"/>
</dbReference>
<dbReference type="Proteomes" id="UP000092565">
    <property type="component" value="Chromosome"/>
</dbReference>
<dbReference type="AlphaFoldDB" id="A0A1B0ZRD9"/>
<feature type="transmembrane region" description="Helical" evidence="1">
    <location>
        <begin position="28"/>
        <end position="52"/>
    </location>
</feature>
<feature type="transmembrane region" description="Helical" evidence="1">
    <location>
        <begin position="73"/>
        <end position="92"/>
    </location>
</feature>
<name>A0A1B0ZRD9_9RHOB</name>
<evidence type="ECO:0000313" key="3">
    <source>
        <dbReference type="EMBL" id="ANP36742.1"/>
    </source>
</evidence>
<dbReference type="InterPro" id="IPR037185">
    <property type="entry name" value="EmrE-like"/>
</dbReference>
<reference evidence="3 4" key="1">
    <citation type="submission" date="2016-04" db="EMBL/GenBank/DDBJ databases">
        <authorList>
            <person name="Evans L.H."/>
            <person name="Alamgir A."/>
            <person name="Owens N."/>
            <person name="Weber N.D."/>
            <person name="Virtaneva K."/>
            <person name="Barbian K."/>
            <person name="Babar A."/>
            <person name="Rosenke K."/>
        </authorList>
    </citation>
    <scope>NUCLEOTIDE SEQUENCE [LARGE SCALE GENOMIC DNA]</scope>
    <source>
        <strain evidence="3 4">JL2886</strain>
    </source>
</reference>
<organism evidence="3 4">
    <name type="scientific">Phaeobacter gallaeciensis</name>
    <dbReference type="NCBI Taxonomy" id="60890"/>
    <lineage>
        <taxon>Bacteria</taxon>
        <taxon>Pseudomonadati</taxon>
        <taxon>Pseudomonadota</taxon>
        <taxon>Alphaproteobacteria</taxon>
        <taxon>Rhodobacterales</taxon>
        <taxon>Roseobacteraceae</taxon>
        <taxon>Phaeobacter</taxon>
    </lineage>
</organism>
<keyword evidence="1" id="KW-0472">Membrane</keyword>
<evidence type="ECO:0000256" key="1">
    <source>
        <dbReference type="SAM" id="Phobius"/>
    </source>
</evidence>
<feature type="domain" description="EamA" evidence="2">
    <location>
        <begin position="5"/>
        <end position="137"/>
    </location>
</feature>
<dbReference type="Gene3D" id="1.10.3730.20">
    <property type="match status" value="1"/>
</dbReference>
<dbReference type="InterPro" id="IPR000620">
    <property type="entry name" value="EamA_dom"/>
</dbReference>
<dbReference type="OrthoDB" id="7165334at2"/>
<dbReference type="GO" id="GO:0016020">
    <property type="term" value="C:membrane"/>
    <property type="evidence" value="ECO:0007669"/>
    <property type="project" value="InterPro"/>
</dbReference>
<sequence length="289" mass="30008">METLRGSLLMVLAMGAFALEDMFIKSAAQALPVGLILVFFGLGGMVLFALVARAQGQALWHPAFCTRVMLLRSLSEVVGRLCFTLALALTPLSSASAILQATPLVVAAGAVVFFGETVGWRRWLAILVGFAGVLIILRPGVSGFEPASLFAVAGTLGFAGRDLATRAAHVSMHNSQLGMLGFAMLAVAGIIALGWTGLDGLGDGGLTDPGVWLDVACATVIGVIAYGALTGAMRLGEISVVAPFRYTRLVFAMVLGILVFGERPDTLTLIGSAVIVASGVFTLIRSRKA</sequence>